<keyword evidence="3" id="KW-1185">Reference proteome</keyword>
<name>A0AAV7RSA1_PLEWA</name>
<dbReference type="EMBL" id="JANPWB010000009">
    <property type="protein sequence ID" value="KAJ1155169.1"/>
    <property type="molecule type" value="Genomic_DNA"/>
</dbReference>
<comment type="caution">
    <text evidence="2">The sequence shown here is derived from an EMBL/GenBank/DDBJ whole genome shotgun (WGS) entry which is preliminary data.</text>
</comment>
<dbReference type="Proteomes" id="UP001066276">
    <property type="component" value="Chromosome 5"/>
</dbReference>
<evidence type="ECO:0000313" key="3">
    <source>
        <dbReference type="Proteomes" id="UP001066276"/>
    </source>
</evidence>
<reference evidence="2" key="1">
    <citation type="journal article" date="2022" name="bioRxiv">
        <title>Sequencing and chromosome-scale assembly of the giantPleurodeles waltlgenome.</title>
        <authorList>
            <person name="Brown T."/>
            <person name="Elewa A."/>
            <person name="Iarovenko S."/>
            <person name="Subramanian E."/>
            <person name="Araus A.J."/>
            <person name="Petzold A."/>
            <person name="Susuki M."/>
            <person name="Suzuki K.-i.T."/>
            <person name="Hayashi T."/>
            <person name="Toyoda A."/>
            <person name="Oliveira C."/>
            <person name="Osipova E."/>
            <person name="Leigh N.D."/>
            <person name="Simon A."/>
            <person name="Yun M.H."/>
        </authorList>
    </citation>
    <scope>NUCLEOTIDE SEQUENCE</scope>
    <source>
        <strain evidence="2">20211129_DDA</strain>
        <tissue evidence="2">Liver</tissue>
    </source>
</reference>
<sequence>MGTPSSLGGHPQLGLPGLPCPMFQVLPRFATVGAPPVIDPQGLHLLGDGMPYAILLMGADLQRQYRQENTIRQTVQPVTQMAHYTRLQHYWHTHSPGLNVYTAKKTSLPTYTMPSHTSPYKHATCIVPTVYSSVGLEAHTAVRTEEEETGDGPGAAVNPVFSKDEEAEDEGNRTTVIRQYFQ</sequence>
<gene>
    <name evidence="2" type="ORF">NDU88_007904</name>
</gene>
<feature type="region of interest" description="Disordered" evidence="1">
    <location>
        <begin position="143"/>
        <end position="177"/>
    </location>
</feature>
<proteinExistence type="predicted"/>
<accession>A0AAV7RSA1</accession>
<evidence type="ECO:0000313" key="2">
    <source>
        <dbReference type="EMBL" id="KAJ1155169.1"/>
    </source>
</evidence>
<evidence type="ECO:0000256" key="1">
    <source>
        <dbReference type="SAM" id="MobiDB-lite"/>
    </source>
</evidence>
<organism evidence="2 3">
    <name type="scientific">Pleurodeles waltl</name>
    <name type="common">Iberian ribbed newt</name>
    <dbReference type="NCBI Taxonomy" id="8319"/>
    <lineage>
        <taxon>Eukaryota</taxon>
        <taxon>Metazoa</taxon>
        <taxon>Chordata</taxon>
        <taxon>Craniata</taxon>
        <taxon>Vertebrata</taxon>
        <taxon>Euteleostomi</taxon>
        <taxon>Amphibia</taxon>
        <taxon>Batrachia</taxon>
        <taxon>Caudata</taxon>
        <taxon>Salamandroidea</taxon>
        <taxon>Salamandridae</taxon>
        <taxon>Pleurodelinae</taxon>
        <taxon>Pleurodeles</taxon>
    </lineage>
</organism>
<protein>
    <submittedName>
        <fullName evidence="2">Uncharacterized protein</fullName>
    </submittedName>
</protein>
<dbReference type="AlphaFoldDB" id="A0AAV7RSA1"/>